<dbReference type="InterPro" id="IPR051420">
    <property type="entry name" value="Ser_Thr_Kinases_DiverseReg"/>
</dbReference>
<proteinExistence type="inferred from homology"/>
<evidence type="ECO:0000313" key="25">
    <source>
        <dbReference type="EMBL" id="SPD16698.1"/>
    </source>
</evidence>
<dbReference type="FunFam" id="3.80.10.10:FF:000400">
    <property type="entry name" value="Nuclear pore complex protein NUP107"/>
    <property type="match status" value="1"/>
</dbReference>
<evidence type="ECO:0000256" key="3">
    <source>
        <dbReference type="ARBA" id="ARBA00012513"/>
    </source>
</evidence>
<evidence type="ECO:0000256" key="14">
    <source>
        <dbReference type="ARBA" id="ARBA00022840"/>
    </source>
</evidence>
<dbReference type="PROSITE" id="PS00107">
    <property type="entry name" value="PROTEIN_KINASE_ATP"/>
    <property type="match status" value="1"/>
</dbReference>
<evidence type="ECO:0000256" key="4">
    <source>
        <dbReference type="ARBA" id="ARBA00022512"/>
    </source>
</evidence>
<evidence type="ECO:0000256" key="17">
    <source>
        <dbReference type="ARBA" id="ARBA00023170"/>
    </source>
</evidence>
<dbReference type="GO" id="GO:0016020">
    <property type="term" value="C:membrane"/>
    <property type="evidence" value="ECO:0007669"/>
    <property type="project" value="UniProtKB-SubCell"/>
</dbReference>
<reference evidence="25" key="1">
    <citation type="submission" date="2018-02" db="EMBL/GenBank/DDBJ databases">
        <authorList>
            <person name="Cohen D.B."/>
            <person name="Kent A.D."/>
        </authorList>
    </citation>
    <scope>NUCLEOTIDE SEQUENCE</scope>
</reference>
<dbReference type="SUPFAM" id="SSF52058">
    <property type="entry name" value="L domain-like"/>
    <property type="match status" value="3"/>
</dbReference>
<evidence type="ECO:0000256" key="9">
    <source>
        <dbReference type="ARBA" id="ARBA00022692"/>
    </source>
</evidence>
<comment type="catalytic activity">
    <reaction evidence="20">
        <text>L-threonyl-[protein] + ATP = O-phospho-L-threonyl-[protein] + ADP + H(+)</text>
        <dbReference type="Rhea" id="RHEA:46608"/>
        <dbReference type="Rhea" id="RHEA-COMP:11060"/>
        <dbReference type="Rhea" id="RHEA-COMP:11605"/>
        <dbReference type="ChEBI" id="CHEBI:15378"/>
        <dbReference type="ChEBI" id="CHEBI:30013"/>
        <dbReference type="ChEBI" id="CHEBI:30616"/>
        <dbReference type="ChEBI" id="CHEBI:61977"/>
        <dbReference type="ChEBI" id="CHEBI:456216"/>
        <dbReference type="EC" id="2.7.11.1"/>
    </reaction>
</comment>
<dbReference type="Pfam" id="PF00069">
    <property type="entry name" value="Pkinase"/>
    <property type="match status" value="1"/>
</dbReference>
<dbReference type="Pfam" id="PF08263">
    <property type="entry name" value="LRRNT_2"/>
    <property type="match status" value="1"/>
</dbReference>
<dbReference type="InterPro" id="IPR003591">
    <property type="entry name" value="Leu-rich_rpt_typical-subtyp"/>
</dbReference>
<keyword evidence="5" id="KW-0723">Serine/threonine-protein kinase</keyword>
<dbReference type="PANTHER" id="PTHR48005">
    <property type="entry name" value="LEUCINE RICH REPEAT KINASE 2"/>
    <property type="match status" value="1"/>
</dbReference>
<keyword evidence="17" id="KW-0675">Receptor</keyword>
<keyword evidence="15 23" id="KW-1133">Transmembrane helix</keyword>
<dbReference type="GO" id="GO:0005524">
    <property type="term" value="F:ATP binding"/>
    <property type="evidence" value="ECO:0007669"/>
    <property type="project" value="UniProtKB-UniRule"/>
</dbReference>
<name>A0A2N9HX58_FAGSY</name>
<keyword evidence="6" id="KW-0597">Phosphoprotein</keyword>
<dbReference type="FunFam" id="1.10.510.10:FF:000445">
    <property type="entry name" value="MDIS1-interacting receptor like kinase 2"/>
    <property type="match status" value="1"/>
</dbReference>
<keyword evidence="11" id="KW-0677">Repeat</keyword>
<protein>
    <recommendedName>
        <fullName evidence="3">non-specific serine/threonine protein kinase</fullName>
        <ecNumber evidence="3">2.7.11.1</ecNumber>
    </recommendedName>
</protein>
<dbReference type="Pfam" id="PF00560">
    <property type="entry name" value="LRR_1"/>
    <property type="match status" value="4"/>
</dbReference>
<keyword evidence="12 22" id="KW-0547">Nucleotide-binding</keyword>
<feature type="transmembrane region" description="Helical" evidence="23">
    <location>
        <begin position="583"/>
        <end position="608"/>
    </location>
</feature>
<dbReference type="InterPro" id="IPR017441">
    <property type="entry name" value="Protein_kinase_ATP_BS"/>
</dbReference>
<evidence type="ECO:0000256" key="16">
    <source>
        <dbReference type="ARBA" id="ARBA00023136"/>
    </source>
</evidence>
<dbReference type="GO" id="GO:0099402">
    <property type="term" value="P:plant organ development"/>
    <property type="evidence" value="ECO:0007669"/>
    <property type="project" value="UniProtKB-ARBA"/>
</dbReference>
<dbReference type="Gene3D" id="3.30.200.20">
    <property type="entry name" value="Phosphorylase Kinase, domain 1"/>
    <property type="match status" value="1"/>
</dbReference>
<dbReference type="FunFam" id="3.80.10.10:FF:000095">
    <property type="entry name" value="LRR receptor-like serine/threonine-protein kinase GSO1"/>
    <property type="match status" value="1"/>
</dbReference>
<keyword evidence="10" id="KW-0732">Signal</keyword>
<keyword evidence="9 23" id="KW-0812">Transmembrane</keyword>
<keyword evidence="13" id="KW-0418">Kinase</keyword>
<dbReference type="EMBL" id="OIVN01004332">
    <property type="protein sequence ID" value="SPD16698.1"/>
    <property type="molecule type" value="Genomic_DNA"/>
</dbReference>
<dbReference type="GO" id="GO:0004674">
    <property type="term" value="F:protein serine/threonine kinase activity"/>
    <property type="evidence" value="ECO:0007669"/>
    <property type="project" value="UniProtKB-KW"/>
</dbReference>
<evidence type="ECO:0000256" key="21">
    <source>
        <dbReference type="ARBA" id="ARBA00048679"/>
    </source>
</evidence>
<dbReference type="FunFam" id="3.30.200.20:FF:000309">
    <property type="entry name" value="Leucine-rich repeat receptor protein kinase MSP1"/>
    <property type="match status" value="1"/>
</dbReference>
<keyword evidence="16 23" id="KW-0472">Membrane</keyword>
<evidence type="ECO:0000256" key="5">
    <source>
        <dbReference type="ARBA" id="ARBA00022527"/>
    </source>
</evidence>
<evidence type="ECO:0000256" key="18">
    <source>
        <dbReference type="ARBA" id="ARBA00023180"/>
    </source>
</evidence>
<dbReference type="Gene3D" id="3.80.10.10">
    <property type="entry name" value="Ribonuclease Inhibitor"/>
    <property type="match status" value="3"/>
</dbReference>
<evidence type="ECO:0000256" key="15">
    <source>
        <dbReference type="ARBA" id="ARBA00022989"/>
    </source>
</evidence>
<keyword evidence="7" id="KW-0433">Leucine-rich repeat</keyword>
<evidence type="ECO:0000259" key="24">
    <source>
        <dbReference type="PROSITE" id="PS50011"/>
    </source>
</evidence>
<comment type="similarity">
    <text evidence="19">Belongs to the polygalacturonase-inhibiting protein family.</text>
</comment>
<evidence type="ECO:0000256" key="1">
    <source>
        <dbReference type="ARBA" id="ARBA00004191"/>
    </source>
</evidence>
<dbReference type="SUPFAM" id="SSF56112">
    <property type="entry name" value="Protein kinase-like (PK-like)"/>
    <property type="match status" value="1"/>
</dbReference>
<dbReference type="InterPro" id="IPR008266">
    <property type="entry name" value="Tyr_kinase_AS"/>
</dbReference>
<dbReference type="SMART" id="SM00369">
    <property type="entry name" value="LRR_TYP"/>
    <property type="match status" value="8"/>
</dbReference>
<dbReference type="PANTHER" id="PTHR48005:SF70">
    <property type="entry name" value="MDIS1-INTERACTING RECEPTOR LIKE KINASE 2-LIKE"/>
    <property type="match status" value="1"/>
</dbReference>
<dbReference type="PROSITE" id="PS50011">
    <property type="entry name" value="PROTEIN_KINASE_DOM"/>
    <property type="match status" value="1"/>
</dbReference>
<dbReference type="InterPro" id="IPR032675">
    <property type="entry name" value="LRR_dom_sf"/>
</dbReference>
<dbReference type="GO" id="GO:0009653">
    <property type="term" value="P:anatomical structure morphogenesis"/>
    <property type="evidence" value="ECO:0007669"/>
    <property type="project" value="UniProtKB-ARBA"/>
</dbReference>
<sequence length="951" mass="104748">MMSMLEKPLSNCIVLFRVLFTTVNIIILVLASSSQLAIASSLAAPSPSMATMMRQEAEALLEWKASLDNQSQFLLSSWNGNIPCNWVGIACNKFSSISHINLPAFGLKGTLHNFSFSSFPSLTILNLSNNLFFDTIPSHLANLSKLIHLDLSANQLSGKIPSICQLTSLRSLSLRRNIVTGTIPTSIRNSSNLAKLDVSENKLSGSIFPEIGMLGSLTMLSLFGNNLSGSIPTSVGNLSNLSVLFLHNNKLSGFIPREIGKLKLLTDLLLFMNELNGSIPIEFNNLTSLKQLKLSENMLTGYLPQNVCNGGSLQNFTARDNYLIGSIPKSFTNCTSLFRVRLENNQLRGNISEYFGIYPNLKYIDLSHNNFDGELSQKWGQCQNLQSLKISNNKISGVIPPQLGGLIQLHLLDLSSNHIAGGIPRELGRLTSLFNLTLANNELLGRVPPEIGALSNLKILNLGANNLIESIPRQLEGVLQVANLLVGEIPPQLGNLENLETLNLSHNELSGSIPSTFDDMVSLTDIDISYNQLEGPLPNTKPFQEAPIEGFINNKDLCGNATGLKACPSTISNSSNGKEGRKVLILIVVPSLGAFFLVFSVFGFFYLLHNRQRLRNNQNSTREAHIGNMFTIWSYDGRMVYENIIEATEEFDPKYCIGVGGSGSVYKAELQTGQVVAVKKLHPLEDEGIANLESFENEIRALTAIRHSNIVRLHGFCSHLRHSFLVYEFLEGGSLGKKLRNEEEAAEFGWIKRTNVVKGMADALSYMHHDCSPPMVHRDISSNNILLDLEHKAYISDFGTARFLKPGSSNWSVFAGTFGYSAPELAYTMEMNEKCDVYSFGVVTLEVIMGKHPGDLISSLSSSWLVSTTASTAHDILLKDVLDQRLEPPRNQVALKVVFVAKLAFACLAINPKSRPTMQQVSRELSIERSSSFRGVQQDYLRTIVKQSLMV</sequence>
<evidence type="ECO:0000256" key="23">
    <source>
        <dbReference type="SAM" id="Phobius"/>
    </source>
</evidence>
<dbReference type="InterPro" id="IPR011009">
    <property type="entry name" value="Kinase-like_dom_sf"/>
</dbReference>
<evidence type="ECO:0000256" key="6">
    <source>
        <dbReference type="ARBA" id="ARBA00022553"/>
    </source>
</evidence>
<comment type="subcellular location">
    <subcellularLocation>
        <location evidence="2">Membrane</location>
        <topology evidence="2">Single-pass type I membrane protein</topology>
    </subcellularLocation>
    <subcellularLocation>
        <location evidence="1">Secreted</location>
        <location evidence="1">Cell wall</location>
    </subcellularLocation>
</comment>
<keyword evidence="8" id="KW-0808">Transferase</keyword>
<dbReference type="InterPro" id="IPR001611">
    <property type="entry name" value="Leu-rich_rpt"/>
</dbReference>
<evidence type="ECO:0000256" key="22">
    <source>
        <dbReference type="PROSITE-ProRule" id="PRU10141"/>
    </source>
</evidence>
<keyword evidence="4" id="KW-0134">Cell wall</keyword>
<evidence type="ECO:0000256" key="2">
    <source>
        <dbReference type="ARBA" id="ARBA00004479"/>
    </source>
</evidence>
<dbReference type="InterPro" id="IPR013210">
    <property type="entry name" value="LRR_N_plant-typ"/>
</dbReference>
<dbReference type="AlphaFoldDB" id="A0A2N9HX58"/>
<evidence type="ECO:0000256" key="10">
    <source>
        <dbReference type="ARBA" id="ARBA00022729"/>
    </source>
</evidence>
<dbReference type="Pfam" id="PF13855">
    <property type="entry name" value="LRR_8"/>
    <property type="match status" value="2"/>
</dbReference>
<evidence type="ECO:0000256" key="11">
    <source>
        <dbReference type="ARBA" id="ARBA00022737"/>
    </source>
</evidence>
<gene>
    <name evidence="25" type="ORF">FSB_LOCUS44580</name>
</gene>
<comment type="catalytic activity">
    <reaction evidence="21">
        <text>L-seryl-[protein] + ATP = O-phospho-L-seryl-[protein] + ADP + H(+)</text>
        <dbReference type="Rhea" id="RHEA:17989"/>
        <dbReference type="Rhea" id="RHEA-COMP:9863"/>
        <dbReference type="Rhea" id="RHEA-COMP:11604"/>
        <dbReference type="ChEBI" id="CHEBI:15378"/>
        <dbReference type="ChEBI" id="CHEBI:29999"/>
        <dbReference type="ChEBI" id="CHEBI:30616"/>
        <dbReference type="ChEBI" id="CHEBI:83421"/>
        <dbReference type="ChEBI" id="CHEBI:456216"/>
        <dbReference type="EC" id="2.7.11.1"/>
    </reaction>
</comment>
<evidence type="ECO:0000256" key="8">
    <source>
        <dbReference type="ARBA" id="ARBA00022679"/>
    </source>
</evidence>
<evidence type="ECO:0000256" key="13">
    <source>
        <dbReference type="ARBA" id="ARBA00022777"/>
    </source>
</evidence>
<dbReference type="PROSITE" id="PS00109">
    <property type="entry name" value="PROTEIN_KINASE_TYR"/>
    <property type="match status" value="1"/>
</dbReference>
<accession>A0A2N9HX58</accession>
<keyword evidence="14 22" id="KW-0067">ATP-binding</keyword>
<dbReference type="InterPro" id="IPR000719">
    <property type="entry name" value="Prot_kinase_dom"/>
</dbReference>
<feature type="binding site" evidence="22">
    <location>
        <position position="680"/>
    </location>
    <ligand>
        <name>ATP</name>
        <dbReference type="ChEBI" id="CHEBI:30616"/>
    </ligand>
</feature>
<evidence type="ECO:0000256" key="20">
    <source>
        <dbReference type="ARBA" id="ARBA00047899"/>
    </source>
</evidence>
<dbReference type="PRINTS" id="PR00019">
    <property type="entry name" value="LEURICHRPT"/>
</dbReference>
<feature type="domain" description="Protein kinase" evidence="24">
    <location>
        <begin position="651"/>
        <end position="927"/>
    </location>
</feature>
<evidence type="ECO:0000256" key="19">
    <source>
        <dbReference type="ARBA" id="ARBA00038043"/>
    </source>
</evidence>
<dbReference type="FunFam" id="3.80.10.10:FF:000719">
    <property type="entry name" value="MDIS1-interacting receptor like kinase 2 isoform A"/>
    <property type="match status" value="1"/>
</dbReference>
<keyword evidence="4" id="KW-0964">Secreted</keyword>
<keyword evidence="18" id="KW-0325">Glycoprotein</keyword>
<organism evidence="25">
    <name type="scientific">Fagus sylvatica</name>
    <name type="common">Beechnut</name>
    <dbReference type="NCBI Taxonomy" id="28930"/>
    <lineage>
        <taxon>Eukaryota</taxon>
        <taxon>Viridiplantae</taxon>
        <taxon>Streptophyta</taxon>
        <taxon>Embryophyta</taxon>
        <taxon>Tracheophyta</taxon>
        <taxon>Spermatophyta</taxon>
        <taxon>Magnoliopsida</taxon>
        <taxon>eudicotyledons</taxon>
        <taxon>Gunneridae</taxon>
        <taxon>Pentapetalae</taxon>
        <taxon>rosids</taxon>
        <taxon>fabids</taxon>
        <taxon>Fagales</taxon>
        <taxon>Fagaceae</taxon>
        <taxon>Fagus</taxon>
    </lineage>
</organism>
<dbReference type="PROSITE" id="PS51450">
    <property type="entry name" value="LRR"/>
    <property type="match status" value="2"/>
</dbReference>
<dbReference type="Gene3D" id="1.10.510.10">
    <property type="entry name" value="Transferase(Phosphotransferase) domain 1"/>
    <property type="match status" value="1"/>
</dbReference>
<dbReference type="EC" id="2.7.11.1" evidence="3"/>
<evidence type="ECO:0000256" key="12">
    <source>
        <dbReference type="ARBA" id="ARBA00022741"/>
    </source>
</evidence>
<evidence type="ECO:0000256" key="7">
    <source>
        <dbReference type="ARBA" id="ARBA00022614"/>
    </source>
</evidence>